<keyword evidence="3" id="KW-1185">Reference proteome</keyword>
<dbReference type="Proteomes" id="UP000235162">
    <property type="component" value="Unassembled WGS sequence"/>
</dbReference>
<dbReference type="GO" id="GO:0030976">
    <property type="term" value="F:thiamine pyrophosphate binding"/>
    <property type="evidence" value="ECO:0007669"/>
    <property type="project" value="InterPro"/>
</dbReference>
<dbReference type="GO" id="GO:0044281">
    <property type="term" value="P:small molecule metabolic process"/>
    <property type="evidence" value="ECO:0007669"/>
    <property type="project" value="UniProtKB-ARBA"/>
</dbReference>
<dbReference type="InterPro" id="IPR029061">
    <property type="entry name" value="THDP-binding"/>
</dbReference>
<evidence type="ECO:0000259" key="1">
    <source>
        <dbReference type="Pfam" id="PF02775"/>
    </source>
</evidence>
<evidence type="ECO:0000313" key="2">
    <source>
        <dbReference type="EMBL" id="PLW87006.1"/>
    </source>
</evidence>
<dbReference type="InterPro" id="IPR011766">
    <property type="entry name" value="TPP_enzyme_TPP-bd"/>
</dbReference>
<gene>
    <name evidence="2" type="ORF">C0029_09685</name>
</gene>
<protein>
    <recommendedName>
        <fullName evidence="1">Thiamine pyrophosphate enzyme TPP-binding domain-containing protein</fullName>
    </recommendedName>
</protein>
<reference evidence="2 3" key="1">
    <citation type="submission" date="2018-01" db="EMBL/GenBank/DDBJ databases">
        <title>The draft genome sequence of Halioglobus japonicus S1-36.</title>
        <authorList>
            <person name="Du Z.-J."/>
            <person name="Shi M.-J."/>
        </authorList>
    </citation>
    <scope>NUCLEOTIDE SEQUENCE [LARGE SCALE GENOMIC DNA]</scope>
    <source>
        <strain evidence="2 3">S1-36</strain>
    </source>
</reference>
<organism evidence="2 3">
    <name type="scientific">Halioglobus japonicus</name>
    <dbReference type="NCBI Taxonomy" id="930805"/>
    <lineage>
        <taxon>Bacteria</taxon>
        <taxon>Pseudomonadati</taxon>
        <taxon>Pseudomonadota</taxon>
        <taxon>Gammaproteobacteria</taxon>
        <taxon>Cellvibrionales</taxon>
        <taxon>Halieaceae</taxon>
        <taxon>Halioglobus</taxon>
    </lineage>
</organism>
<dbReference type="Gene3D" id="3.40.50.970">
    <property type="match status" value="1"/>
</dbReference>
<name>A0AAP8MFT5_9GAMM</name>
<dbReference type="Pfam" id="PF02775">
    <property type="entry name" value="TPP_enzyme_C"/>
    <property type="match status" value="1"/>
</dbReference>
<dbReference type="SUPFAM" id="SSF52518">
    <property type="entry name" value="Thiamin diphosphate-binding fold (THDP-binding)"/>
    <property type="match status" value="1"/>
</dbReference>
<accession>A0AAP8MFT5</accession>
<feature type="domain" description="Thiamine pyrophosphate enzyme TPP-binding" evidence="1">
    <location>
        <begin position="51"/>
        <end position="117"/>
    </location>
</feature>
<comment type="caution">
    <text evidence="2">The sequence shown here is derived from an EMBL/GenBank/DDBJ whole genome shotgun (WGS) entry which is preliminary data.</text>
</comment>
<dbReference type="AlphaFoldDB" id="A0AAP8MFT5"/>
<sequence length="226" mass="24577">MGFTLGFRLHWLRQPGKSVACLTDRCFWSNDLYLHHPVEWRDGIVRCRGQFSIAGPGAAGTVIACPERNVGCLEGDGSAMYTMQALCPMAREALDDTVVIFKNREVQHLGTSARPHRCHPCWVEPWVVRSIGELIDAYRVPVARMSATASVKASRSGVYSMASDCLLSSAENSSDPAAVVLMTSSGIAGRFPVRRETHSMTRAVGINQRSGILMSGVRTPAISPIS</sequence>
<proteinExistence type="predicted"/>
<dbReference type="EMBL" id="PKUR01000002">
    <property type="protein sequence ID" value="PLW87006.1"/>
    <property type="molecule type" value="Genomic_DNA"/>
</dbReference>
<evidence type="ECO:0000313" key="3">
    <source>
        <dbReference type="Proteomes" id="UP000235162"/>
    </source>
</evidence>
<dbReference type="GO" id="GO:0003824">
    <property type="term" value="F:catalytic activity"/>
    <property type="evidence" value="ECO:0007669"/>
    <property type="project" value="InterPro"/>
</dbReference>